<protein>
    <submittedName>
        <fullName evidence="1">Uncharacterized protein</fullName>
    </submittedName>
</protein>
<dbReference type="AlphaFoldDB" id="A0A433P6S9"/>
<name>A0A433P6S9_9FUNG</name>
<evidence type="ECO:0000313" key="2">
    <source>
        <dbReference type="Proteomes" id="UP000274822"/>
    </source>
</evidence>
<feature type="non-terminal residue" evidence="1">
    <location>
        <position position="89"/>
    </location>
</feature>
<evidence type="ECO:0000313" key="1">
    <source>
        <dbReference type="EMBL" id="RUS13202.1"/>
    </source>
</evidence>
<gene>
    <name evidence="1" type="ORF">BC938DRAFT_478032</name>
</gene>
<sequence length="89" mass="10297">GLSTGVLSLSRARVSRLVRLQPHVENFFYLNYFSSLHPILYTLLRTLHYTSLHNPFRFPFVLVSTPNPDLRTIPYVSLDATYDKNGEEI</sequence>
<proteinExistence type="predicted"/>
<organism evidence="1 2">
    <name type="scientific">Jimgerdemannia flammicorona</name>
    <dbReference type="NCBI Taxonomy" id="994334"/>
    <lineage>
        <taxon>Eukaryota</taxon>
        <taxon>Fungi</taxon>
        <taxon>Fungi incertae sedis</taxon>
        <taxon>Mucoromycota</taxon>
        <taxon>Mucoromycotina</taxon>
        <taxon>Endogonomycetes</taxon>
        <taxon>Endogonales</taxon>
        <taxon>Endogonaceae</taxon>
        <taxon>Jimgerdemannia</taxon>
    </lineage>
</organism>
<feature type="non-terminal residue" evidence="1">
    <location>
        <position position="1"/>
    </location>
</feature>
<dbReference type="Proteomes" id="UP000274822">
    <property type="component" value="Unassembled WGS sequence"/>
</dbReference>
<keyword evidence="2" id="KW-1185">Reference proteome</keyword>
<dbReference type="EMBL" id="RBNJ01030650">
    <property type="protein sequence ID" value="RUS13202.1"/>
    <property type="molecule type" value="Genomic_DNA"/>
</dbReference>
<accession>A0A433P6S9</accession>
<comment type="caution">
    <text evidence="1">The sequence shown here is derived from an EMBL/GenBank/DDBJ whole genome shotgun (WGS) entry which is preliminary data.</text>
</comment>
<reference evidence="1 2" key="1">
    <citation type="journal article" date="2018" name="New Phytol.">
        <title>Phylogenomics of Endogonaceae and evolution of mycorrhizas within Mucoromycota.</title>
        <authorList>
            <person name="Chang Y."/>
            <person name="Desiro A."/>
            <person name="Na H."/>
            <person name="Sandor L."/>
            <person name="Lipzen A."/>
            <person name="Clum A."/>
            <person name="Barry K."/>
            <person name="Grigoriev I.V."/>
            <person name="Martin F.M."/>
            <person name="Stajich J.E."/>
            <person name="Smith M.E."/>
            <person name="Bonito G."/>
            <person name="Spatafora J.W."/>
        </authorList>
    </citation>
    <scope>NUCLEOTIDE SEQUENCE [LARGE SCALE GENOMIC DNA]</scope>
    <source>
        <strain evidence="1 2">AD002</strain>
    </source>
</reference>